<dbReference type="PANTHER" id="PTHR23339">
    <property type="entry name" value="TYROSINE SPECIFIC PROTEIN PHOSPHATASE AND DUAL SPECIFICITY PROTEIN PHOSPHATASE"/>
    <property type="match status" value="1"/>
</dbReference>
<evidence type="ECO:0000313" key="7">
    <source>
        <dbReference type="EMBL" id="SCV70956.1"/>
    </source>
</evidence>
<dbReference type="Pfam" id="PF14671">
    <property type="entry name" value="DSPn"/>
    <property type="match status" value="1"/>
</dbReference>
<feature type="compositionally biased region" description="Low complexity" evidence="5">
    <location>
        <begin position="1"/>
        <end position="17"/>
    </location>
</feature>
<protein>
    <recommendedName>
        <fullName evidence="2">protein-tyrosine-phosphatase</fullName>
        <ecNumber evidence="2">3.1.3.48</ecNumber>
    </recommendedName>
</protein>
<dbReference type="SUPFAM" id="SSF52799">
    <property type="entry name" value="(Phosphotyrosine protein) phosphatases II"/>
    <property type="match status" value="2"/>
</dbReference>
<dbReference type="EC" id="3.1.3.48" evidence="2"/>
<reference evidence="8" key="1">
    <citation type="submission" date="2016-09" db="EMBL/GenBank/DDBJ databases">
        <authorList>
            <person name="Jeantristanb JTB J.-T."/>
            <person name="Ricardo R."/>
        </authorList>
    </citation>
    <scope>NUCLEOTIDE SEQUENCE [LARGE SCALE GENOMIC DNA]</scope>
</reference>
<dbReference type="EMBL" id="FMSP01000006">
    <property type="protein sequence ID" value="SCV70956.1"/>
    <property type="molecule type" value="Genomic_DNA"/>
</dbReference>
<dbReference type="InterPro" id="IPR050561">
    <property type="entry name" value="PTP"/>
</dbReference>
<keyword evidence="4" id="KW-0904">Protein phosphatase</keyword>
<evidence type="ECO:0000256" key="4">
    <source>
        <dbReference type="ARBA" id="ARBA00022912"/>
    </source>
</evidence>
<feature type="compositionally biased region" description="Low complexity" evidence="5">
    <location>
        <begin position="710"/>
        <end position="738"/>
    </location>
</feature>
<dbReference type="InterPro" id="IPR003595">
    <property type="entry name" value="Tyr_Pase_cat"/>
</dbReference>
<dbReference type="CDD" id="cd17657">
    <property type="entry name" value="CDC14_N"/>
    <property type="match status" value="1"/>
</dbReference>
<feature type="compositionally biased region" description="Polar residues" evidence="5">
    <location>
        <begin position="607"/>
        <end position="637"/>
    </location>
</feature>
<gene>
    <name evidence="7" type="ORF">BQ2448_3718</name>
</gene>
<dbReference type="InterPro" id="IPR000387">
    <property type="entry name" value="Tyr_Pase_dom"/>
</dbReference>
<evidence type="ECO:0000256" key="1">
    <source>
        <dbReference type="ARBA" id="ARBA00007315"/>
    </source>
</evidence>
<dbReference type="Gene3D" id="3.90.190.10">
    <property type="entry name" value="Protein tyrosine phosphatase superfamily"/>
    <property type="match status" value="2"/>
</dbReference>
<dbReference type="Proteomes" id="UP000198372">
    <property type="component" value="Unassembled WGS sequence"/>
</dbReference>
<feature type="region of interest" description="Disordered" evidence="5">
    <location>
        <begin position="575"/>
        <end position="848"/>
    </location>
</feature>
<name>A0A238FIQ4_9BASI</name>
<feature type="compositionally biased region" description="Gly residues" evidence="5">
    <location>
        <begin position="656"/>
        <end position="671"/>
    </location>
</feature>
<dbReference type="InterPro" id="IPR044506">
    <property type="entry name" value="CDC14_C"/>
</dbReference>
<feature type="region of interest" description="Disordered" evidence="5">
    <location>
        <begin position="496"/>
        <end position="562"/>
    </location>
</feature>
<dbReference type="InterPro" id="IPR029260">
    <property type="entry name" value="DSPn"/>
</dbReference>
<dbReference type="AlphaFoldDB" id="A0A238FIQ4"/>
<keyword evidence="3" id="KW-0378">Hydrolase</keyword>
<feature type="compositionally biased region" description="Basic and acidic residues" evidence="5">
    <location>
        <begin position="681"/>
        <end position="692"/>
    </location>
</feature>
<evidence type="ECO:0000313" key="8">
    <source>
        <dbReference type="Proteomes" id="UP000198372"/>
    </source>
</evidence>
<feature type="region of interest" description="Disordered" evidence="5">
    <location>
        <begin position="1"/>
        <end position="66"/>
    </location>
</feature>
<proteinExistence type="inferred from homology"/>
<evidence type="ECO:0000259" key="6">
    <source>
        <dbReference type="PROSITE" id="PS50056"/>
    </source>
</evidence>
<evidence type="ECO:0000256" key="3">
    <source>
        <dbReference type="ARBA" id="ARBA00022801"/>
    </source>
</evidence>
<dbReference type="SMART" id="SM00195">
    <property type="entry name" value="DSPc"/>
    <property type="match status" value="1"/>
</dbReference>
<evidence type="ECO:0000256" key="5">
    <source>
        <dbReference type="SAM" id="MobiDB-lite"/>
    </source>
</evidence>
<dbReference type="CDD" id="cd14499">
    <property type="entry name" value="CDC14_C"/>
    <property type="match status" value="1"/>
</dbReference>
<feature type="compositionally biased region" description="Basic and acidic residues" evidence="5">
    <location>
        <begin position="767"/>
        <end position="789"/>
    </location>
</feature>
<comment type="similarity">
    <text evidence="1">Belongs to the protein-tyrosine phosphatase family. Non-receptor class CDC14 subfamily.</text>
</comment>
<dbReference type="SMART" id="SM00404">
    <property type="entry name" value="PTPc_motif"/>
    <property type="match status" value="1"/>
</dbReference>
<evidence type="ECO:0000256" key="2">
    <source>
        <dbReference type="ARBA" id="ARBA00013064"/>
    </source>
</evidence>
<dbReference type="Pfam" id="PF22785">
    <property type="entry name" value="Tc-R-P"/>
    <property type="match status" value="1"/>
</dbReference>
<dbReference type="PROSITE" id="PS50056">
    <property type="entry name" value="TYR_PHOSPHATASE_2"/>
    <property type="match status" value="1"/>
</dbReference>
<dbReference type="STRING" id="269621.A0A238FIQ4"/>
<dbReference type="InterPro" id="IPR020422">
    <property type="entry name" value="TYR_PHOSPHATASE_DUAL_dom"/>
</dbReference>
<dbReference type="FunFam" id="3.90.190.10:FF:000006">
    <property type="entry name" value="Dual specificity protein phosphatase CDC14B"/>
    <property type="match status" value="1"/>
</dbReference>
<organism evidence="7 8">
    <name type="scientific">Microbotryum intermedium</name>
    <dbReference type="NCBI Taxonomy" id="269621"/>
    <lineage>
        <taxon>Eukaryota</taxon>
        <taxon>Fungi</taxon>
        <taxon>Dikarya</taxon>
        <taxon>Basidiomycota</taxon>
        <taxon>Pucciniomycotina</taxon>
        <taxon>Microbotryomycetes</taxon>
        <taxon>Microbotryales</taxon>
        <taxon>Microbotryaceae</taxon>
        <taxon>Microbotryum</taxon>
    </lineage>
</organism>
<keyword evidence="8" id="KW-1185">Reference proteome</keyword>
<dbReference type="OrthoDB" id="5632at2759"/>
<dbReference type="PROSITE" id="PS00383">
    <property type="entry name" value="TYR_PHOSPHATASE_1"/>
    <property type="match status" value="1"/>
</dbReference>
<dbReference type="InterPro" id="IPR016130">
    <property type="entry name" value="Tyr_Pase_AS"/>
</dbReference>
<feature type="domain" description="Tyrosine specific protein phosphatases" evidence="6">
    <location>
        <begin position="343"/>
        <end position="431"/>
    </location>
</feature>
<accession>A0A238FIQ4</accession>
<feature type="compositionally biased region" description="Acidic residues" evidence="5">
    <location>
        <begin position="576"/>
        <end position="588"/>
    </location>
</feature>
<dbReference type="InterPro" id="IPR029021">
    <property type="entry name" value="Prot-tyrosine_phosphatase-like"/>
</dbReference>
<sequence length="848" mass="90086">MPAPTPTTMTTAAAPAAGRHPSRTPSIDADGDSLISLPTTTTTTHDIDDEDNEGVADPAGADASSSTSFVQPIGAICAYGPRLAYTYFDSPVPRADALNAVQDDVHFFTVDDQLLYLSFFQDSGPLNAACLYRFCLHVHTLLENEEYANKRIFLYSSQEPDKKANAALLIALYAMIVMRWHPADVLHPIACLELQPFRDAGYARADFHLSVQSVIYGVYRAISLRLLDLSTFDLVAYETYEKVENGDWNWITPGFVAFASPVEPSYVAALSGAGGGQRKMEGARPKLSKAFGNVLNEFNRGGVKVVVRLNKKLYDASHFTSRGMQHVEMYFDDGTNPTMEMTREFIDLSDRTISSGGAVAVHCKAGLGRTGTLIGAYLIYKHGFTAAEGKRGDCADTYGFLILTGTVALLTAIGFMRLMRPGSCVGPQQHFLYENQMTWVRWAAVDAYKLTLQPSPPAPVAASTSAATPSNVPVASTSAVSIGADVPITPPSKRIRRVVTPNNDPDAAHVLPPTTPGASTLVPPRTPGRNAPVPGQPRKTPGKSKHSVATPETQQGVVEDEMDLVPQTAKMLVDGQAEEDEGEDEDQADAMKTIPPLELVPKATTDEAASQAGTSKRSATPGSSRPTRIARPTQQRPLSAIADNRVVDRLGLATGPAGGSSGTSGRGGRGGASSATTARATAEEVKRSRAVRDLGTLFEQPPTGSLSREGSSSGPASATSSSSRYRTRGGTRATTPGAGEDRIPSLVEPPASPTKLPQRVPAKRRGQAKEKVTTSATETREPTGRRERSVTSSGVVTMNVDGHGSGADDGSSTTSVEERNALAASVGLSSRSVRRRRSSLGDTDFAHT</sequence>
<dbReference type="GO" id="GO:0004725">
    <property type="term" value="F:protein tyrosine phosphatase activity"/>
    <property type="evidence" value="ECO:0007669"/>
    <property type="project" value="UniProtKB-EC"/>
</dbReference>